<dbReference type="PANTHER" id="PTHR48111:SF67">
    <property type="entry name" value="TRANSCRIPTIONAL REGULATORY PROTEIN TCTD"/>
    <property type="match status" value="1"/>
</dbReference>
<organism evidence="8 9">
    <name type="scientific">Neisseria shayeganii</name>
    <dbReference type="NCBI Taxonomy" id="607712"/>
    <lineage>
        <taxon>Bacteria</taxon>
        <taxon>Pseudomonadati</taxon>
        <taxon>Pseudomonadota</taxon>
        <taxon>Betaproteobacteria</taxon>
        <taxon>Neisseriales</taxon>
        <taxon>Neisseriaceae</taxon>
        <taxon>Neisseria</taxon>
    </lineage>
</organism>
<dbReference type="GO" id="GO:0005829">
    <property type="term" value="C:cytosol"/>
    <property type="evidence" value="ECO:0007669"/>
    <property type="project" value="TreeGrafter"/>
</dbReference>
<dbReference type="KEGG" id="nsg:H3L94_07520"/>
<proteinExistence type="predicted"/>
<reference evidence="8 9" key="1">
    <citation type="submission" date="2020-07" db="EMBL/GenBank/DDBJ databases">
        <title>Genomic diversity of species in the Neisseriaceae family.</title>
        <authorList>
            <person name="Vincent A.T."/>
            <person name="Bernet E."/>
            <person name="Veyrier F.J."/>
        </authorList>
    </citation>
    <scope>NUCLEOTIDE SEQUENCE [LARGE SCALE GENOMIC DNA]</scope>
    <source>
        <strain evidence="8 9">DSM 22244</strain>
    </source>
</reference>
<dbReference type="Pfam" id="PF00486">
    <property type="entry name" value="Trans_reg_C"/>
    <property type="match status" value="1"/>
</dbReference>
<dbReference type="RefSeq" id="WP_182121512.1">
    <property type="nucleotide sequence ID" value="NZ_CP059567.1"/>
</dbReference>
<keyword evidence="3" id="KW-0804">Transcription</keyword>
<evidence type="ECO:0000259" key="7">
    <source>
        <dbReference type="PROSITE" id="PS51755"/>
    </source>
</evidence>
<dbReference type="EMBL" id="CP059567">
    <property type="protein sequence ID" value="QMT39721.1"/>
    <property type="molecule type" value="Genomic_DNA"/>
</dbReference>
<evidence type="ECO:0000313" key="8">
    <source>
        <dbReference type="EMBL" id="QMT39721.1"/>
    </source>
</evidence>
<dbReference type="Proteomes" id="UP000514752">
    <property type="component" value="Chromosome"/>
</dbReference>
<protein>
    <submittedName>
        <fullName evidence="8">Response regulator transcription factor</fullName>
    </submittedName>
</protein>
<dbReference type="GO" id="GO:0000156">
    <property type="term" value="F:phosphorelay response regulator activity"/>
    <property type="evidence" value="ECO:0007669"/>
    <property type="project" value="TreeGrafter"/>
</dbReference>
<dbReference type="InterPro" id="IPR001867">
    <property type="entry name" value="OmpR/PhoB-type_DNA-bd"/>
</dbReference>
<dbReference type="Pfam" id="PF00072">
    <property type="entry name" value="Response_reg"/>
    <property type="match status" value="1"/>
</dbReference>
<dbReference type="CDD" id="cd00383">
    <property type="entry name" value="trans_reg_C"/>
    <property type="match status" value="1"/>
</dbReference>
<keyword evidence="1" id="KW-0805">Transcription regulation</keyword>
<evidence type="ECO:0000256" key="4">
    <source>
        <dbReference type="PROSITE-ProRule" id="PRU00169"/>
    </source>
</evidence>
<dbReference type="AlphaFoldDB" id="A0A7D7N676"/>
<sequence>MRLLLAEDDRMIAEAVSGSLQDAGYVVDRVASGTEAVAALAGQPYDLMLLDLGLPGQDGLQVLQAVRGGRNPVPVLIVTARDDLGSRLAGLDGGADDYIVKPFDMAELLARIRAVLRRHGGQTARQPGNGVLTLDPATYQVCILGRPDAVLLSNKEFAVLQALLMRPGTIHSRSDLEDKIYGWGEEVESNAIDYLIHALRKKIGKEHIKNIRGVGWMVAKEGQSAT</sequence>
<evidence type="ECO:0000256" key="5">
    <source>
        <dbReference type="PROSITE-ProRule" id="PRU01091"/>
    </source>
</evidence>
<dbReference type="SMART" id="SM00862">
    <property type="entry name" value="Trans_reg_C"/>
    <property type="match status" value="1"/>
</dbReference>
<dbReference type="SUPFAM" id="SSF46894">
    <property type="entry name" value="C-terminal effector domain of the bipartite response regulators"/>
    <property type="match status" value="1"/>
</dbReference>
<dbReference type="GO" id="GO:0032993">
    <property type="term" value="C:protein-DNA complex"/>
    <property type="evidence" value="ECO:0007669"/>
    <property type="project" value="TreeGrafter"/>
</dbReference>
<dbReference type="InterPro" id="IPR001789">
    <property type="entry name" value="Sig_transdc_resp-reg_receiver"/>
</dbReference>
<dbReference type="Gene3D" id="1.10.10.10">
    <property type="entry name" value="Winged helix-like DNA-binding domain superfamily/Winged helix DNA-binding domain"/>
    <property type="match status" value="1"/>
</dbReference>
<dbReference type="GO" id="GO:0000976">
    <property type="term" value="F:transcription cis-regulatory region binding"/>
    <property type="evidence" value="ECO:0007669"/>
    <property type="project" value="TreeGrafter"/>
</dbReference>
<dbReference type="PROSITE" id="PS50110">
    <property type="entry name" value="RESPONSE_REGULATORY"/>
    <property type="match status" value="1"/>
</dbReference>
<evidence type="ECO:0000256" key="1">
    <source>
        <dbReference type="ARBA" id="ARBA00023015"/>
    </source>
</evidence>
<dbReference type="InterPro" id="IPR011006">
    <property type="entry name" value="CheY-like_superfamily"/>
</dbReference>
<dbReference type="PROSITE" id="PS51755">
    <property type="entry name" value="OMPR_PHOB"/>
    <property type="match status" value="1"/>
</dbReference>
<accession>A0A7D7N676</accession>
<evidence type="ECO:0000259" key="6">
    <source>
        <dbReference type="PROSITE" id="PS50110"/>
    </source>
</evidence>
<name>A0A7D7N676_9NEIS</name>
<dbReference type="GO" id="GO:0006355">
    <property type="term" value="P:regulation of DNA-templated transcription"/>
    <property type="evidence" value="ECO:0007669"/>
    <property type="project" value="InterPro"/>
</dbReference>
<evidence type="ECO:0000256" key="2">
    <source>
        <dbReference type="ARBA" id="ARBA00023125"/>
    </source>
</evidence>
<gene>
    <name evidence="8" type="ORF">H3L94_07520</name>
</gene>
<feature type="domain" description="OmpR/PhoB-type" evidence="7">
    <location>
        <begin position="122"/>
        <end position="220"/>
    </location>
</feature>
<dbReference type="InterPro" id="IPR036388">
    <property type="entry name" value="WH-like_DNA-bd_sf"/>
</dbReference>
<feature type="DNA-binding region" description="OmpR/PhoB-type" evidence="5">
    <location>
        <begin position="122"/>
        <end position="220"/>
    </location>
</feature>
<dbReference type="CDD" id="cd17624">
    <property type="entry name" value="REC_OmpR_PmrA-like"/>
    <property type="match status" value="1"/>
</dbReference>
<dbReference type="InterPro" id="IPR039420">
    <property type="entry name" value="WalR-like"/>
</dbReference>
<keyword evidence="4" id="KW-0597">Phosphoprotein</keyword>
<evidence type="ECO:0000256" key="3">
    <source>
        <dbReference type="ARBA" id="ARBA00023163"/>
    </source>
</evidence>
<dbReference type="SMART" id="SM00448">
    <property type="entry name" value="REC"/>
    <property type="match status" value="1"/>
</dbReference>
<dbReference type="SUPFAM" id="SSF52172">
    <property type="entry name" value="CheY-like"/>
    <property type="match status" value="1"/>
</dbReference>
<feature type="domain" description="Response regulatory" evidence="6">
    <location>
        <begin position="2"/>
        <end position="116"/>
    </location>
</feature>
<dbReference type="InterPro" id="IPR016032">
    <property type="entry name" value="Sig_transdc_resp-reg_C-effctor"/>
</dbReference>
<dbReference type="Gene3D" id="3.40.50.2300">
    <property type="match status" value="1"/>
</dbReference>
<dbReference type="Gene3D" id="6.10.250.690">
    <property type="match status" value="1"/>
</dbReference>
<dbReference type="PANTHER" id="PTHR48111">
    <property type="entry name" value="REGULATOR OF RPOS"/>
    <property type="match status" value="1"/>
</dbReference>
<keyword evidence="2 5" id="KW-0238">DNA-binding</keyword>
<evidence type="ECO:0000313" key="9">
    <source>
        <dbReference type="Proteomes" id="UP000514752"/>
    </source>
</evidence>
<feature type="modified residue" description="4-aspartylphosphate" evidence="4">
    <location>
        <position position="51"/>
    </location>
</feature>